<keyword evidence="3" id="KW-1185">Reference proteome</keyword>
<proteinExistence type="predicted"/>
<evidence type="ECO:0000256" key="1">
    <source>
        <dbReference type="SAM" id="Phobius"/>
    </source>
</evidence>
<organism evidence="2 3">
    <name type="scientific">Aspergillus cavernicola</name>
    <dbReference type="NCBI Taxonomy" id="176166"/>
    <lineage>
        <taxon>Eukaryota</taxon>
        <taxon>Fungi</taxon>
        <taxon>Dikarya</taxon>
        <taxon>Ascomycota</taxon>
        <taxon>Pezizomycotina</taxon>
        <taxon>Eurotiomycetes</taxon>
        <taxon>Eurotiomycetidae</taxon>
        <taxon>Eurotiales</taxon>
        <taxon>Aspergillaceae</taxon>
        <taxon>Aspergillus</taxon>
        <taxon>Aspergillus subgen. Nidulantes</taxon>
    </lineage>
</organism>
<dbReference type="EMBL" id="JBFXLS010000068">
    <property type="protein sequence ID" value="KAL2820831.1"/>
    <property type="molecule type" value="Genomic_DNA"/>
</dbReference>
<sequence length="104" mass="11584">MTTTSTKLQAGGIATLSEDSLVDEVYDTLNRIQDRGNERDSVSGRMVVDFLTDQFAPHVAKVQDVRGKAVGRSRRVILLVFLIWVAVFVEYEWLKVVDAAEGGR</sequence>
<feature type="transmembrane region" description="Helical" evidence="1">
    <location>
        <begin position="76"/>
        <end position="94"/>
    </location>
</feature>
<keyword evidence="1" id="KW-1133">Transmembrane helix</keyword>
<dbReference type="Proteomes" id="UP001610335">
    <property type="component" value="Unassembled WGS sequence"/>
</dbReference>
<name>A0ABR4HZA7_9EURO</name>
<reference evidence="2 3" key="1">
    <citation type="submission" date="2024-07" db="EMBL/GenBank/DDBJ databases">
        <title>Section-level genome sequencing and comparative genomics of Aspergillus sections Usti and Cavernicolus.</title>
        <authorList>
            <consortium name="Lawrence Berkeley National Laboratory"/>
            <person name="Nybo J.L."/>
            <person name="Vesth T.C."/>
            <person name="Theobald S."/>
            <person name="Frisvad J.C."/>
            <person name="Larsen T.O."/>
            <person name="Kjaerboelling I."/>
            <person name="Rothschild-Mancinelli K."/>
            <person name="Lyhne E.K."/>
            <person name="Kogle M.E."/>
            <person name="Barry K."/>
            <person name="Clum A."/>
            <person name="Na H."/>
            <person name="Ledsgaard L."/>
            <person name="Lin J."/>
            <person name="Lipzen A."/>
            <person name="Kuo A."/>
            <person name="Riley R."/>
            <person name="Mondo S."/>
            <person name="LaButti K."/>
            <person name="Haridas S."/>
            <person name="Pangalinan J."/>
            <person name="Salamov A.A."/>
            <person name="Simmons B.A."/>
            <person name="Magnuson J.K."/>
            <person name="Chen J."/>
            <person name="Drula E."/>
            <person name="Henrissat B."/>
            <person name="Wiebenga A."/>
            <person name="Lubbers R.J."/>
            <person name="Gomes A.C."/>
            <person name="Makela M.R."/>
            <person name="Stajich J."/>
            <person name="Grigoriev I.V."/>
            <person name="Mortensen U.H."/>
            <person name="De vries R.P."/>
            <person name="Baker S.E."/>
            <person name="Andersen M.R."/>
        </authorList>
    </citation>
    <scope>NUCLEOTIDE SEQUENCE [LARGE SCALE GENOMIC DNA]</scope>
    <source>
        <strain evidence="2 3">CBS 600.67</strain>
    </source>
</reference>
<comment type="caution">
    <text evidence="2">The sequence shown here is derived from an EMBL/GenBank/DDBJ whole genome shotgun (WGS) entry which is preliminary data.</text>
</comment>
<accession>A0ABR4HZA7</accession>
<evidence type="ECO:0000313" key="3">
    <source>
        <dbReference type="Proteomes" id="UP001610335"/>
    </source>
</evidence>
<gene>
    <name evidence="2" type="ORF">BDW59DRAFT_150611</name>
</gene>
<protein>
    <submittedName>
        <fullName evidence="2">Uncharacterized protein</fullName>
    </submittedName>
</protein>
<keyword evidence="1" id="KW-0812">Transmembrane</keyword>
<keyword evidence="1" id="KW-0472">Membrane</keyword>
<evidence type="ECO:0000313" key="2">
    <source>
        <dbReference type="EMBL" id="KAL2820831.1"/>
    </source>
</evidence>